<feature type="domain" description="TonB-dependent receptor plug" evidence="1">
    <location>
        <begin position="4"/>
        <end position="74"/>
    </location>
</feature>
<dbReference type="InterPro" id="IPR037066">
    <property type="entry name" value="Plug_dom_sf"/>
</dbReference>
<organism evidence="2 3">
    <name type="scientific">Acidiphilium iwatense</name>
    <dbReference type="NCBI Taxonomy" id="768198"/>
    <lineage>
        <taxon>Bacteria</taxon>
        <taxon>Pseudomonadati</taxon>
        <taxon>Pseudomonadota</taxon>
        <taxon>Alphaproteobacteria</taxon>
        <taxon>Acetobacterales</taxon>
        <taxon>Acidocellaceae</taxon>
        <taxon>Acidiphilium</taxon>
    </lineage>
</organism>
<accession>A0ABS9E060</accession>
<keyword evidence="2" id="KW-0675">Receptor</keyword>
<evidence type="ECO:0000313" key="3">
    <source>
        <dbReference type="Proteomes" id="UP001521209"/>
    </source>
</evidence>
<name>A0ABS9E060_9PROT</name>
<reference evidence="2 3" key="1">
    <citation type="submission" date="2022-01" db="EMBL/GenBank/DDBJ databases">
        <authorList>
            <person name="Won M."/>
            <person name="Kim S.-J."/>
            <person name="Kwon S.-W."/>
        </authorList>
    </citation>
    <scope>NUCLEOTIDE SEQUENCE [LARGE SCALE GENOMIC DNA]</scope>
    <source>
        <strain evidence="2 3">KCTC 23505</strain>
    </source>
</reference>
<keyword evidence="3" id="KW-1185">Reference proteome</keyword>
<proteinExistence type="predicted"/>
<evidence type="ECO:0000259" key="1">
    <source>
        <dbReference type="Pfam" id="PF07715"/>
    </source>
</evidence>
<comment type="caution">
    <text evidence="2">The sequence shown here is derived from an EMBL/GenBank/DDBJ whole genome shotgun (WGS) entry which is preliminary data.</text>
</comment>
<sequence>MDNASPGTNAQTLLNQLPSVVATSSGPNGMRTNIQFRAFNDGQFSETFDGVALNDLFNAGVINAASQRNNTPVNNSRLTVIDR</sequence>
<evidence type="ECO:0000313" key="2">
    <source>
        <dbReference type="EMBL" id="MCF3948398.1"/>
    </source>
</evidence>
<gene>
    <name evidence="2" type="ORF">L2A60_17135</name>
</gene>
<dbReference type="Gene3D" id="2.170.130.10">
    <property type="entry name" value="TonB-dependent receptor, plug domain"/>
    <property type="match status" value="1"/>
</dbReference>
<dbReference type="EMBL" id="JAKGBZ010000050">
    <property type="protein sequence ID" value="MCF3948398.1"/>
    <property type="molecule type" value="Genomic_DNA"/>
</dbReference>
<dbReference type="Pfam" id="PF07715">
    <property type="entry name" value="Plug"/>
    <property type="match status" value="1"/>
</dbReference>
<dbReference type="InterPro" id="IPR012910">
    <property type="entry name" value="Plug_dom"/>
</dbReference>
<protein>
    <submittedName>
        <fullName evidence="2">TonB-dependent receptor plug domain-containing protein</fullName>
    </submittedName>
</protein>
<dbReference type="Proteomes" id="UP001521209">
    <property type="component" value="Unassembled WGS sequence"/>
</dbReference>
<dbReference type="SUPFAM" id="SSF56935">
    <property type="entry name" value="Porins"/>
    <property type="match status" value="1"/>
</dbReference>